<dbReference type="InterPro" id="IPR008979">
    <property type="entry name" value="Galactose-bd-like_sf"/>
</dbReference>
<evidence type="ECO:0000256" key="1">
    <source>
        <dbReference type="ARBA" id="ARBA00011073"/>
    </source>
</evidence>
<evidence type="ECO:0000313" key="7">
    <source>
        <dbReference type="Proteomes" id="UP000700732"/>
    </source>
</evidence>
<dbReference type="SUPFAM" id="SSF52743">
    <property type="entry name" value="Subtilisin-like"/>
    <property type="match status" value="1"/>
</dbReference>
<feature type="signal peptide" evidence="3">
    <location>
        <begin position="1"/>
        <end position="18"/>
    </location>
</feature>
<dbReference type="InterPro" id="IPR036852">
    <property type="entry name" value="Peptidase_S8/S53_dom_sf"/>
</dbReference>
<sequence length="845" mass="92369">MFCALLWLFGSMTSPADAQTSQQETIPAWETELIQRHTNQQDSTRRLAKQYGWPVRKNYSNQRTLQLQGVDTFGQPVYYSLHNSEAAQGTRTQSLYKGGSSGVALSGNSAAVAGRLGLWDGGQVLTTHQEISGSTPGISRVVNKDLSATISDHATHLAGTLVAGGVRAEAKGMDYEAVLSVWDYTNDIAELTAAASTLLVSNHAYGPVVGWVYNPSRPGTDPALKWEWWGNTTISSTEDYLFGFYTNNARDLDRVAYNSPFYLMVRSADNKRSETGPPPNTPYFLKDTNQQSTVARRRNDAYDVIPGEATAKNVLTVGAAEITVNDQQHLTSLETAPYSGWGPTDDGRIKPDLLGMGTNIFSTLGSDNAAYGSNSGTSMASANVAGSLFLWQELYAQKRAKTGTISAVNQFMRAATLRALAIHTADRLYPAIGPDYRQGWGLLNSEAAARVILNPDQAHLILEQTLASAGTFTYQLVAQGNEPLVVTLCWTDPEGTATPVAATSVNSRTPKLVNDLDLRMIDSQGSILPFVLDPSRPDQPATRGDNRFDNVEQVFIERPVPGQAYTLRVTHKARMTYAGQPFSLIVSGLRRSICQLSSTITPAGDTRICAGKPLILQAENGPGMQYEWLRNGAVIPGINRYTYSVTQAGRYAVRLTDANGCTALSNETTVGITQVDSITLQPEKTNLVLLQGAVVTLKAPDIADQRYQWYRDNAPIINANQNRFSVSQPGVYKVQVTQYNCVSWSSERAIRMSVLTATTPDPYPLLTLFPNPVEHVLSIRYLNATTKRVLIDIIDIRGASPQSFTLKPVNGQLNAELPVSDLPPGPYFFQMTDGEIVERRRFVKK</sequence>
<dbReference type="Pfam" id="PF00082">
    <property type="entry name" value="Peptidase_S8"/>
    <property type="match status" value="1"/>
</dbReference>
<name>A0ABR6W457_9BACT</name>
<comment type="caution">
    <text evidence="6">The sequence shown here is derived from an EMBL/GenBank/DDBJ whole genome shotgun (WGS) entry which is preliminary data.</text>
</comment>
<evidence type="ECO:0000259" key="4">
    <source>
        <dbReference type="Pfam" id="PF00082"/>
    </source>
</evidence>
<keyword evidence="2" id="KW-0378">Hydrolase</keyword>
<feature type="domain" description="Peptidase S8/S53" evidence="4">
    <location>
        <begin position="143"/>
        <end position="441"/>
    </location>
</feature>
<accession>A0ABR6W457</accession>
<dbReference type="Gene3D" id="2.60.120.380">
    <property type="match status" value="1"/>
</dbReference>
<dbReference type="PROSITE" id="PS51892">
    <property type="entry name" value="SUBTILASE"/>
    <property type="match status" value="1"/>
</dbReference>
<keyword evidence="7" id="KW-1185">Reference proteome</keyword>
<feature type="chain" id="PRO_5047523776" evidence="3">
    <location>
        <begin position="19"/>
        <end position="845"/>
    </location>
</feature>
<evidence type="ECO:0000256" key="3">
    <source>
        <dbReference type="SAM" id="SignalP"/>
    </source>
</evidence>
<evidence type="ECO:0000313" key="6">
    <source>
        <dbReference type="EMBL" id="MBC3790918.1"/>
    </source>
</evidence>
<dbReference type="InterPro" id="IPR000209">
    <property type="entry name" value="Peptidase_S8/S53_dom"/>
</dbReference>
<dbReference type="Pfam" id="PF18962">
    <property type="entry name" value="Por_Secre_tail"/>
    <property type="match status" value="1"/>
</dbReference>
<keyword evidence="3" id="KW-0732">Signal</keyword>
<comment type="similarity">
    <text evidence="1 2">Belongs to the peptidase S8 family.</text>
</comment>
<proteinExistence type="inferred from homology"/>
<feature type="active site" description="Charge relay system" evidence="2">
    <location>
        <position position="378"/>
    </location>
</feature>
<protein>
    <submittedName>
        <fullName evidence="6">Uncharacterized protein</fullName>
    </submittedName>
</protein>
<dbReference type="RefSeq" id="WP_235985278.1">
    <property type="nucleotide sequence ID" value="NZ_VFIA01000006.1"/>
</dbReference>
<dbReference type="SUPFAM" id="SSF49785">
    <property type="entry name" value="Galactose-binding domain-like"/>
    <property type="match status" value="1"/>
</dbReference>
<dbReference type="NCBIfam" id="TIGR04183">
    <property type="entry name" value="Por_Secre_tail"/>
    <property type="match status" value="1"/>
</dbReference>
<keyword evidence="2" id="KW-0645">Protease</keyword>
<dbReference type="EMBL" id="VFIA01000006">
    <property type="protein sequence ID" value="MBC3790918.1"/>
    <property type="molecule type" value="Genomic_DNA"/>
</dbReference>
<gene>
    <name evidence="6" type="ORF">FH603_1415</name>
</gene>
<dbReference type="PANTHER" id="PTHR43399:SF4">
    <property type="entry name" value="CELL WALL-ASSOCIATED PROTEASE"/>
    <property type="match status" value="1"/>
</dbReference>
<feature type="domain" description="Secretion system C-terminal sorting" evidence="5">
    <location>
        <begin position="768"/>
        <end position="836"/>
    </location>
</feature>
<evidence type="ECO:0000259" key="5">
    <source>
        <dbReference type="Pfam" id="PF18962"/>
    </source>
</evidence>
<evidence type="ECO:0000256" key="2">
    <source>
        <dbReference type="PROSITE-ProRule" id="PRU01240"/>
    </source>
</evidence>
<dbReference type="PANTHER" id="PTHR43399">
    <property type="entry name" value="SUBTILISIN-RELATED"/>
    <property type="match status" value="1"/>
</dbReference>
<keyword evidence="2" id="KW-0720">Serine protease</keyword>
<dbReference type="InterPro" id="IPR013783">
    <property type="entry name" value="Ig-like_fold"/>
</dbReference>
<dbReference type="InterPro" id="IPR026444">
    <property type="entry name" value="Secre_tail"/>
</dbReference>
<dbReference type="Gene3D" id="3.40.50.200">
    <property type="entry name" value="Peptidase S8/S53 domain"/>
    <property type="match status" value="1"/>
</dbReference>
<dbReference type="Proteomes" id="UP000700732">
    <property type="component" value="Unassembled WGS sequence"/>
</dbReference>
<reference evidence="6 7" key="1">
    <citation type="submission" date="2019-06" db="EMBL/GenBank/DDBJ databases">
        <title>Spirosoma utsteinense sp. nov. isolated from Antarctic ice-free soils.</title>
        <authorList>
            <person name="Tahon G."/>
        </authorList>
    </citation>
    <scope>NUCLEOTIDE SEQUENCE [LARGE SCALE GENOMIC DNA]</scope>
    <source>
        <strain evidence="6 7">LMG 31447</strain>
    </source>
</reference>
<dbReference type="InterPro" id="IPR051048">
    <property type="entry name" value="Peptidase_S8/S53_subtilisin"/>
</dbReference>
<dbReference type="Gene3D" id="2.60.40.10">
    <property type="entry name" value="Immunoglobulins"/>
    <property type="match status" value="2"/>
</dbReference>
<feature type="active site" description="Charge relay system" evidence="2">
    <location>
        <position position="120"/>
    </location>
</feature>
<feature type="active site" description="Charge relay system" evidence="2">
    <location>
        <position position="153"/>
    </location>
</feature>
<organism evidence="6 7">
    <name type="scientific">Spirosoma utsteinense</name>
    <dbReference type="NCBI Taxonomy" id="2585773"/>
    <lineage>
        <taxon>Bacteria</taxon>
        <taxon>Pseudomonadati</taxon>
        <taxon>Bacteroidota</taxon>
        <taxon>Cytophagia</taxon>
        <taxon>Cytophagales</taxon>
        <taxon>Cytophagaceae</taxon>
        <taxon>Spirosoma</taxon>
    </lineage>
</organism>